<evidence type="ECO:0000313" key="2">
    <source>
        <dbReference type="Proteomes" id="UP000886595"/>
    </source>
</evidence>
<protein>
    <submittedName>
        <fullName evidence="1">Uncharacterized protein</fullName>
    </submittedName>
</protein>
<dbReference type="AlphaFoldDB" id="A0A8X8B8P1"/>
<gene>
    <name evidence="1" type="ORF">Bca52824_008988</name>
</gene>
<dbReference type="Pfam" id="PF04776">
    <property type="entry name" value="protein_MS5"/>
    <property type="match status" value="1"/>
</dbReference>
<dbReference type="PANTHER" id="PTHR31260:SF28">
    <property type="entry name" value="CYSTATIN DOMAIN PROTEIN"/>
    <property type="match status" value="1"/>
</dbReference>
<organism evidence="1 2">
    <name type="scientific">Brassica carinata</name>
    <name type="common">Ethiopian mustard</name>
    <name type="synonym">Abyssinian cabbage</name>
    <dbReference type="NCBI Taxonomy" id="52824"/>
    <lineage>
        <taxon>Eukaryota</taxon>
        <taxon>Viridiplantae</taxon>
        <taxon>Streptophyta</taxon>
        <taxon>Embryophyta</taxon>
        <taxon>Tracheophyta</taxon>
        <taxon>Spermatophyta</taxon>
        <taxon>Magnoliopsida</taxon>
        <taxon>eudicotyledons</taxon>
        <taxon>Gunneridae</taxon>
        <taxon>Pentapetalae</taxon>
        <taxon>rosids</taxon>
        <taxon>malvids</taxon>
        <taxon>Brassicales</taxon>
        <taxon>Brassicaceae</taxon>
        <taxon>Brassiceae</taxon>
        <taxon>Brassica</taxon>
    </lineage>
</organism>
<dbReference type="OrthoDB" id="1056146at2759"/>
<dbReference type="EMBL" id="JAAMPC010000002">
    <property type="protein sequence ID" value="KAG2326260.1"/>
    <property type="molecule type" value="Genomic_DNA"/>
</dbReference>
<dbReference type="InterPro" id="IPR006462">
    <property type="entry name" value="MS5"/>
</dbReference>
<name>A0A8X8B8P1_BRACI</name>
<accession>A0A8X8B8P1</accession>
<evidence type="ECO:0000313" key="1">
    <source>
        <dbReference type="EMBL" id="KAG2326260.1"/>
    </source>
</evidence>
<reference evidence="1 2" key="1">
    <citation type="submission" date="2020-02" db="EMBL/GenBank/DDBJ databases">
        <authorList>
            <person name="Ma Q."/>
            <person name="Huang Y."/>
            <person name="Song X."/>
            <person name="Pei D."/>
        </authorList>
    </citation>
    <scope>NUCLEOTIDE SEQUENCE [LARGE SCALE GENOMIC DNA]</scope>
    <source>
        <strain evidence="1">Sxm20200214</strain>
        <tissue evidence="1">Leaf</tissue>
    </source>
</reference>
<comment type="caution">
    <text evidence="1">The sequence shown here is derived from an EMBL/GenBank/DDBJ whole genome shotgun (WGS) entry which is preliminary data.</text>
</comment>
<sequence length="330" mass="36644">MLASHHPKEIIGWYSTGLGVNGGSALTHDLYLPNAITLFPSLVLVIMPVKNLELKDLAFSTCWKPKLDGEENFMYTFEFNKEEYFGGLDEYWRRVNESQGLDIEGIVGPKGMVASGQLLSYQCEGLGGRSYPFSQKVKCYGRLGLRRYNLIQGTNFELQHLIKFNMRYSGACSFYITLEAVDTLTRGGGETSVLAVHGGGGGSTKKALPNWPSDAEINAFTRSELEKFSSLELLKVAIETDDETPLQAKSSVLYIAFRGLATIDGTDESVEQKVVIKSLFNELTGSLALRVSYSKTKFLRVWKTTSSFYNYRQASLSYECGRGVLQVCVS</sequence>
<proteinExistence type="predicted"/>
<keyword evidence="2" id="KW-1185">Reference proteome</keyword>
<dbReference type="Proteomes" id="UP000886595">
    <property type="component" value="Unassembled WGS sequence"/>
</dbReference>
<dbReference type="PANTHER" id="PTHR31260">
    <property type="entry name" value="CYSTATIN/MONELLIN SUPERFAMILY PROTEIN"/>
    <property type="match status" value="1"/>
</dbReference>